<dbReference type="RefSeq" id="WP_211976764.1">
    <property type="nucleotide sequence ID" value="NZ_CBFHAM010000052.1"/>
</dbReference>
<evidence type="ECO:0000313" key="2">
    <source>
        <dbReference type="Proteomes" id="UP000676386"/>
    </source>
</evidence>
<protein>
    <recommendedName>
        <fullName evidence="3">Phage tail protein</fullName>
    </recommendedName>
</protein>
<organism evidence="1 2">
    <name type="scientific">Chitinophaga hostae</name>
    <dbReference type="NCBI Taxonomy" id="2831022"/>
    <lineage>
        <taxon>Bacteria</taxon>
        <taxon>Pseudomonadati</taxon>
        <taxon>Bacteroidota</taxon>
        <taxon>Chitinophagia</taxon>
        <taxon>Chitinophagales</taxon>
        <taxon>Chitinophagaceae</taxon>
        <taxon>Chitinophaga</taxon>
    </lineage>
</organism>
<comment type="caution">
    <text evidence="1">The sequence shown here is derived from an EMBL/GenBank/DDBJ whole genome shotgun (WGS) entry which is preliminary data.</text>
</comment>
<sequence length="166" mass="18243">MAEKVFTGAIALIKSEGEVIGLMRNITCTENIKRLPVRGIGTILASEQAVTEWEGTLTCEFMEVRFDKTGIKNAIRRAFPNIGSQVLNDGSSFEDQLVLDADGVQLDIFKKITDVVDAQGIIKPKLVPYASVKNCLIESDSFTIAESAIVGHNQSFKYLTPITYIQ</sequence>
<reference evidence="1 2" key="1">
    <citation type="submission" date="2021-04" db="EMBL/GenBank/DDBJ databases">
        <title>Chitinophaga sp. nov., isolated from the rhizosphere soil.</title>
        <authorList>
            <person name="He S."/>
        </authorList>
    </citation>
    <scope>NUCLEOTIDE SEQUENCE [LARGE SCALE GENOMIC DNA]</scope>
    <source>
        <strain evidence="1 2">2R12</strain>
    </source>
</reference>
<evidence type="ECO:0008006" key="3">
    <source>
        <dbReference type="Google" id="ProtNLM"/>
    </source>
</evidence>
<evidence type="ECO:0000313" key="1">
    <source>
        <dbReference type="EMBL" id="MBS0031604.1"/>
    </source>
</evidence>
<dbReference type="Proteomes" id="UP000676386">
    <property type="component" value="Unassembled WGS sequence"/>
</dbReference>
<name>A0ABS5J8S4_9BACT</name>
<proteinExistence type="predicted"/>
<dbReference type="InterPro" id="IPR058640">
    <property type="entry name" value="Phi812_tail_tube"/>
</dbReference>
<dbReference type="EMBL" id="JAGTXB010000023">
    <property type="protein sequence ID" value="MBS0031604.1"/>
    <property type="molecule type" value="Genomic_DNA"/>
</dbReference>
<gene>
    <name evidence="1" type="ORF">KE626_30015</name>
</gene>
<keyword evidence="2" id="KW-1185">Reference proteome</keyword>
<dbReference type="Pfam" id="PF26461">
    <property type="entry name" value="Phi812_tail_tube"/>
    <property type="match status" value="1"/>
</dbReference>
<accession>A0ABS5J8S4</accession>